<evidence type="ECO:0000313" key="6">
    <source>
        <dbReference type="Proteomes" id="UP000037460"/>
    </source>
</evidence>
<evidence type="ECO:0000259" key="4">
    <source>
        <dbReference type="PROSITE" id="PS00745"/>
    </source>
</evidence>
<dbReference type="PANTHER" id="PTHR43804">
    <property type="entry name" value="LD18447P"/>
    <property type="match status" value="1"/>
</dbReference>
<organism evidence="5 6">
    <name type="scientific">Chrysochromulina tobinii</name>
    <dbReference type="NCBI Taxonomy" id="1460289"/>
    <lineage>
        <taxon>Eukaryota</taxon>
        <taxon>Haptista</taxon>
        <taxon>Haptophyta</taxon>
        <taxon>Prymnesiophyceae</taxon>
        <taxon>Prymnesiales</taxon>
        <taxon>Chrysochromulinaceae</taxon>
        <taxon>Chrysochromulina</taxon>
    </lineage>
</organism>
<dbReference type="InterPro" id="IPR000352">
    <property type="entry name" value="Pep_chain_release_fac_I"/>
</dbReference>
<dbReference type="PROSITE" id="PS00745">
    <property type="entry name" value="RF_PROK_I"/>
    <property type="match status" value="1"/>
</dbReference>
<dbReference type="AlphaFoldDB" id="A0A0M0K6E7"/>
<reference evidence="6" key="1">
    <citation type="journal article" date="2015" name="PLoS Genet.">
        <title>Genome Sequence and Transcriptome Analyses of Chrysochromulina tobin: Metabolic Tools for Enhanced Algal Fitness in the Prominent Order Prymnesiales (Haptophyceae).</title>
        <authorList>
            <person name="Hovde B.T."/>
            <person name="Deodato C.R."/>
            <person name="Hunsperger H.M."/>
            <person name="Ryken S.A."/>
            <person name="Yost W."/>
            <person name="Jha R.K."/>
            <person name="Patterson J."/>
            <person name="Monnat R.J. Jr."/>
            <person name="Barlow S.B."/>
            <person name="Starkenburg S.R."/>
            <person name="Cattolico R.A."/>
        </authorList>
    </citation>
    <scope>NUCLEOTIDE SEQUENCE</scope>
    <source>
        <strain evidence="6">CCMP291</strain>
    </source>
</reference>
<keyword evidence="3" id="KW-0648">Protein biosynthesis</keyword>
<sequence>MYERLAKRRRWRFELHDQSENEAGGTREATASVIGEGVYATLRAENGVHRVQRVPATEGLGRVHTSTAVVVVLPAADEEQGGVDLRPEDIQVDVFRSGGAGGQHVNTTESAVRLTHKPTGIKVSCQNERSQHMNKATAMKVLRARVEAHEKQLAREARDALRADVASTGARSERIRTYNFADDRVTDHRLGESKFGIPRMLAGELLEELVEDLAMKHALEKREAFLRALEDADH</sequence>
<evidence type="ECO:0000313" key="5">
    <source>
        <dbReference type="EMBL" id="KOO34395.1"/>
    </source>
</evidence>
<gene>
    <name evidence="5" type="ORF">Ctob_008294</name>
</gene>
<name>A0A0M0K6E7_9EUKA</name>
<dbReference type="Pfam" id="PF03462">
    <property type="entry name" value="PCRF"/>
    <property type="match status" value="1"/>
</dbReference>
<evidence type="ECO:0000256" key="1">
    <source>
        <dbReference type="ARBA" id="ARBA00010835"/>
    </source>
</evidence>
<dbReference type="GO" id="GO:0005737">
    <property type="term" value="C:cytoplasm"/>
    <property type="evidence" value="ECO:0007669"/>
    <property type="project" value="UniProtKB-ARBA"/>
</dbReference>
<evidence type="ECO:0000256" key="2">
    <source>
        <dbReference type="ARBA" id="ARBA00022481"/>
    </source>
</evidence>
<dbReference type="InterPro" id="IPR050057">
    <property type="entry name" value="Prokaryotic/Mito_RF"/>
</dbReference>
<accession>A0A0M0K6E7</accession>
<dbReference type="InterPro" id="IPR045853">
    <property type="entry name" value="Pep_chain_release_fac_I_sf"/>
</dbReference>
<dbReference type="FunFam" id="3.30.160.20:FF:000004">
    <property type="entry name" value="Peptide chain release factor 1"/>
    <property type="match status" value="1"/>
</dbReference>
<dbReference type="OrthoDB" id="2019491at2759"/>
<dbReference type="Proteomes" id="UP000037460">
    <property type="component" value="Unassembled WGS sequence"/>
</dbReference>
<dbReference type="Gene3D" id="3.30.160.20">
    <property type="match status" value="1"/>
</dbReference>
<comment type="caution">
    <text evidence="5">The sequence shown here is derived from an EMBL/GenBank/DDBJ whole genome shotgun (WGS) entry which is preliminary data.</text>
</comment>
<feature type="domain" description="Prokaryotic-type class I peptide chain release factors" evidence="4">
    <location>
        <begin position="96"/>
        <end position="112"/>
    </location>
</feature>
<dbReference type="EMBL" id="JWZX01001239">
    <property type="protein sequence ID" value="KOO34395.1"/>
    <property type="molecule type" value="Genomic_DNA"/>
</dbReference>
<dbReference type="Pfam" id="PF00472">
    <property type="entry name" value="RF-1"/>
    <property type="match status" value="1"/>
</dbReference>
<dbReference type="GO" id="GO:0003747">
    <property type="term" value="F:translation release factor activity"/>
    <property type="evidence" value="ECO:0007669"/>
    <property type="project" value="InterPro"/>
</dbReference>
<keyword evidence="6" id="KW-1185">Reference proteome</keyword>
<protein>
    <submittedName>
        <fullName evidence="5">Peptide chain release factor 1</fullName>
    </submittedName>
</protein>
<comment type="similarity">
    <text evidence="1">Belongs to the prokaryotic/mitochondrial release factor family.</text>
</comment>
<evidence type="ECO:0000256" key="3">
    <source>
        <dbReference type="ARBA" id="ARBA00022917"/>
    </source>
</evidence>
<dbReference type="PANTHER" id="PTHR43804:SF7">
    <property type="entry name" value="LD18447P"/>
    <property type="match status" value="1"/>
</dbReference>
<keyword evidence="2" id="KW-0488">Methylation</keyword>
<dbReference type="Gene3D" id="3.30.70.1660">
    <property type="match status" value="1"/>
</dbReference>
<proteinExistence type="inferred from homology"/>
<dbReference type="SUPFAM" id="SSF75620">
    <property type="entry name" value="Release factor"/>
    <property type="match status" value="1"/>
</dbReference>
<dbReference type="InterPro" id="IPR005139">
    <property type="entry name" value="PCRF"/>
</dbReference>